<sequence>MGVDLGPGGGGGHSTHIVSEVGEDSALAGRLAYCRFSVVDNGFCRHVWAGPPDATRDWALGLFTTEFTYTLSLVLIKLSLLALYWRIFSIQLLDKLLLCTLIVLVICWGIAAQFDPVHPTDPSTFSCGVDIHKLFVGKSIPHIITDVLILLFPLPYIWNLRLRKSQKIATVGVFLVGML</sequence>
<dbReference type="InterPro" id="IPR052337">
    <property type="entry name" value="SAT4-like"/>
</dbReference>
<dbReference type="PANTHER" id="PTHR33048">
    <property type="entry name" value="PTH11-LIKE INTEGRAL MEMBRANE PROTEIN (AFU_ORTHOLOGUE AFUA_5G11245)"/>
    <property type="match status" value="1"/>
</dbReference>
<keyword evidence="9" id="KW-1185">Reference proteome</keyword>
<dbReference type="InterPro" id="IPR049326">
    <property type="entry name" value="Rhodopsin_dom_fungi"/>
</dbReference>
<dbReference type="OrthoDB" id="5417844at2759"/>
<feature type="transmembrane region" description="Helical" evidence="6">
    <location>
        <begin position="67"/>
        <end position="84"/>
    </location>
</feature>
<feature type="domain" description="Rhodopsin" evidence="7">
    <location>
        <begin position="36"/>
        <end position="178"/>
    </location>
</feature>
<organism evidence="8 9">
    <name type="scientific">Trichoderma cornu-damae</name>
    <dbReference type="NCBI Taxonomy" id="654480"/>
    <lineage>
        <taxon>Eukaryota</taxon>
        <taxon>Fungi</taxon>
        <taxon>Dikarya</taxon>
        <taxon>Ascomycota</taxon>
        <taxon>Pezizomycotina</taxon>
        <taxon>Sordariomycetes</taxon>
        <taxon>Hypocreomycetidae</taxon>
        <taxon>Hypocreales</taxon>
        <taxon>Hypocreaceae</taxon>
        <taxon>Trichoderma</taxon>
    </lineage>
</organism>
<comment type="caution">
    <text evidence="8">The sequence shown here is derived from an EMBL/GenBank/DDBJ whole genome shotgun (WGS) entry which is preliminary data.</text>
</comment>
<evidence type="ECO:0000313" key="9">
    <source>
        <dbReference type="Proteomes" id="UP000827724"/>
    </source>
</evidence>
<evidence type="ECO:0000256" key="3">
    <source>
        <dbReference type="ARBA" id="ARBA00022989"/>
    </source>
</evidence>
<proteinExistence type="inferred from homology"/>
<name>A0A9P8TTL4_9HYPO</name>
<feature type="transmembrane region" description="Helical" evidence="6">
    <location>
        <begin position="96"/>
        <end position="114"/>
    </location>
</feature>
<comment type="subcellular location">
    <subcellularLocation>
        <location evidence="1">Membrane</location>
        <topology evidence="1">Multi-pass membrane protein</topology>
    </subcellularLocation>
</comment>
<evidence type="ECO:0000256" key="1">
    <source>
        <dbReference type="ARBA" id="ARBA00004141"/>
    </source>
</evidence>
<keyword evidence="2 6" id="KW-0812">Transmembrane</keyword>
<keyword evidence="4 6" id="KW-0472">Membrane</keyword>
<evidence type="ECO:0000259" key="7">
    <source>
        <dbReference type="Pfam" id="PF20684"/>
    </source>
</evidence>
<dbReference type="Proteomes" id="UP000827724">
    <property type="component" value="Unassembled WGS sequence"/>
</dbReference>
<evidence type="ECO:0000256" key="2">
    <source>
        <dbReference type="ARBA" id="ARBA00022692"/>
    </source>
</evidence>
<reference evidence="8" key="1">
    <citation type="submission" date="2021-08" db="EMBL/GenBank/DDBJ databases">
        <title>Chromosome-Level Trichoderma cornu-damae using Hi-C Data.</title>
        <authorList>
            <person name="Kim C.S."/>
        </authorList>
    </citation>
    <scope>NUCLEOTIDE SEQUENCE</scope>
    <source>
        <strain evidence="8">KA19-0412C</strain>
    </source>
</reference>
<dbReference type="EMBL" id="JAIWOZ010000006">
    <property type="protein sequence ID" value="KAH6604403.1"/>
    <property type="molecule type" value="Genomic_DNA"/>
</dbReference>
<evidence type="ECO:0000313" key="8">
    <source>
        <dbReference type="EMBL" id="KAH6604403.1"/>
    </source>
</evidence>
<comment type="similarity">
    <text evidence="5">Belongs to the SAT4 family.</text>
</comment>
<dbReference type="AlphaFoldDB" id="A0A9P8TTL4"/>
<evidence type="ECO:0000256" key="6">
    <source>
        <dbReference type="SAM" id="Phobius"/>
    </source>
</evidence>
<gene>
    <name evidence="8" type="ORF">Trco_007849</name>
</gene>
<evidence type="ECO:0000256" key="4">
    <source>
        <dbReference type="ARBA" id="ARBA00023136"/>
    </source>
</evidence>
<accession>A0A9P8TTL4</accession>
<dbReference type="PANTHER" id="PTHR33048:SF47">
    <property type="entry name" value="INTEGRAL MEMBRANE PROTEIN-RELATED"/>
    <property type="match status" value="1"/>
</dbReference>
<evidence type="ECO:0000256" key="5">
    <source>
        <dbReference type="ARBA" id="ARBA00038359"/>
    </source>
</evidence>
<keyword evidence="3 6" id="KW-1133">Transmembrane helix</keyword>
<dbReference type="Pfam" id="PF20684">
    <property type="entry name" value="Fung_rhodopsin"/>
    <property type="match status" value="1"/>
</dbReference>
<feature type="transmembrane region" description="Helical" evidence="6">
    <location>
        <begin position="140"/>
        <end position="158"/>
    </location>
</feature>
<dbReference type="GO" id="GO:0016020">
    <property type="term" value="C:membrane"/>
    <property type="evidence" value="ECO:0007669"/>
    <property type="project" value="UniProtKB-SubCell"/>
</dbReference>
<protein>
    <recommendedName>
        <fullName evidence="7">Rhodopsin domain-containing protein</fullName>
    </recommendedName>
</protein>